<dbReference type="GO" id="GO:0003700">
    <property type="term" value="F:DNA-binding transcription factor activity"/>
    <property type="evidence" value="ECO:0007669"/>
    <property type="project" value="InterPro"/>
</dbReference>
<keyword evidence="3" id="KW-0804">Transcription</keyword>
<dbReference type="Pfam" id="PF12833">
    <property type="entry name" value="HTH_18"/>
    <property type="match status" value="1"/>
</dbReference>
<evidence type="ECO:0000313" key="5">
    <source>
        <dbReference type="EMBL" id="MCJ8012725.1"/>
    </source>
</evidence>
<dbReference type="InterPro" id="IPR018062">
    <property type="entry name" value="HTH_AraC-typ_CS"/>
</dbReference>
<gene>
    <name evidence="5" type="ORF">MUG84_13385</name>
</gene>
<dbReference type="PANTHER" id="PTHR43280">
    <property type="entry name" value="ARAC-FAMILY TRANSCRIPTIONAL REGULATOR"/>
    <property type="match status" value="1"/>
</dbReference>
<dbReference type="PRINTS" id="PR00032">
    <property type="entry name" value="HTHARAC"/>
</dbReference>
<dbReference type="Gene3D" id="1.10.10.60">
    <property type="entry name" value="Homeodomain-like"/>
    <property type="match status" value="1"/>
</dbReference>
<dbReference type="InterPro" id="IPR020449">
    <property type="entry name" value="Tscrpt_reg_AraC-type_HTH"/>
</dbReference>
<keyword evidence="6" id="KW-1185">Reference proteome</keyword>
<dbReference type="PROSITE" id="PS01124">
    <property type="entry name" value="HTH_ARAC_FAMILY_2"/>
    <property type="match status" value="1"/>
</dbReference>
<dbReference type="EMBL" id="JALIRP010000005">
    <property type="protein sequence ID" value="MCJ8012725.1"/>
    <property type="molecule type" value="Genomic_DNA"/>
</dbReference>
<name>A0A9X1WSJ1_9BACL</name>
<evidence type="ECO:0000256" key="1">
    <source>
        <dbReference type="ARBA" id="ARBA00023015"/>
    </source>
</evidence>
<dbReference type="SUPFAM" id="SSF51215">
    <property type="entry name" value="Regulatory protein AraC"/>
    <property type="match status" value="1"/>
</dbReference>
<protein>
    <submittedName>
        <fullName evidence="5">AraC family transcriptional regulator</fullName>
    </submittedName>
</protein>
<comment type="caution">
    <text evidence="5">The sequence shown here is derived from an EMBL/GenBank/DDBJ whole genome shotgun (WGS) entry which is preliminary data.</text>
</comment>
<organism evidence="5 6">
    <name type="scientific">Paenibacillus mangrovi</name>
    <dbReference type="NCBI Taxonomy" id="2931978"/>
    <lineage>
        <taxon>Bacteria</taxon>
        <taxon>Bacillati</taxon>
        <taxon>Bacillota</taxon>
        <taxon>Bacilli</taxon>
        <taxon>Bacillales</taxon>
        <taxon>Paenibacillaceae</taxon>
        <taxon>Paenibacillus</taxon>
    </lineage>
</organism>
<keyword evidence="1" id="KW-0805">Transcription regulation</keyword>
<proteinExistence type="predicted"/>
<dbReference type="Proteomes" id="UP001139347">
    <property type="component" value="Unassembled WGS sequence"/>
</dbReference>
<sequence>MIPYNRIISAFAGTIVYPPKGRYGPRIQQDVQLVLLHTGEMTVEIDGNRLEVKPGSVVLLTPGHHELFTFSEHAESWHRWISVRVDKPEEADEWMGEMKSLPRIQPISEAMNRMTDLMLSIQSREGGNQDVLRSVGMAAVQLYADELNRIRSLEQVHSSVVKVKELIHDSFAEELTLNRLAEHGSVSPEHLVRLFHLHENTTPVKYVWKYRVLRALELLGSTGLSIAEISSRCGFKSTFHFARMVKQQTGKTPSEMRTSYWNGWQS</sequence>
<dbReference type="InterPro" id="IPR009057">
    <property type="entry name" value="Homeodomain-like_sf"/>
</dbReference>
<reference evidence="5" key="1">
    <citation type="submission" date="2022-04" db="EMBL/GenBank/DDBJ databases">
        <title>Paenibacillus mangrovi sp. nov., a novel endophytic bacterium isolated from bark of Kandelia candel.</title>
        <authorList>
            <person name="Tuo L."/>
        </authorList>
    </citation>
    <scope>NUCLEOTIDE SEQUENCE</scope>
    <source>
        <strain evidence="5">KQZ6P-2</strain>
    </source>
</reference>
<dbReference type="PANTHER" id="PTHR43280:SF2">
    <property type="entry name" value="HTH-TYPE TRANSCRIPTIONAL REGULATOR EXSA"/>
    <property type="match status" value="1"/>
</dbReference>
<dbReference type="InterPro" id="IPR003313">
    <property type="entry name" value="AraC-bd"/>
</dbReference>
<evidence type="ECO:0000313" key="6">
    <source>
        <dbReference type="Proteomes" id="UP001139347"/>
    </source>
</evidence>
<evidence type="ECO:0000256" key="3">
    <source>
        <dbReference type="ARBA" id="ARBA00023163"/>
    </source>
</evidence>
<dbReference type="PROSITE" id="PS00041">
    <property type="entry name" value="HTH_ARAC_FAMILY_1"/>
    <property type="match status" value="1"/>
</dbReference>
<dbReference type="RefSeq" id="WP_244725553.1">
    <property type="nucleotide sequence ID" value="NZ_JALIRP010000005.1"/>
</dbReference>
<evidence type="ECO:0000256" key="2">
    <source>
        <dbReference type="ARBA" id="ARBA00023125"/>
    </source>
</evidence>
<dbReference type="SMART" id="SM00342">
    <property type="entry name" value="HTH_ARAC"/>
    <property type="match status" value="1"/>
</dbReference>
<dbReference type="SUPFAM" id="SSF46689">
    <property type="entry name" value="Homeodomain-like"/>
    <property type="match status" value="2"/>
</dbReference>
<dbReference type="InterPro" id="IPR037923">
    <property type="entry name" value="HTH-like"/>
</dbReference>
<keyword evidence="2" id="KW-0238">DNA-binding</keyword>
<evidence type="ECO:0000259" key="4">
    <source>
        <dbReference type="PROSITE" id="PS01124"/>
    </source>
</evidence>
<accession>A0A9X1WSJ1</accession>
<dbReference type="Pfam" id="PF02311">
    <property type="entry name" value="AraC_binding"/>
    <property type="match status" value="1"/>
</dbReference>
<dbReference type="InterPro" id="IPR018060">
    <property type="entry name" value="HTH_AraC"/>
</dbReference>
<feature type="domain" description="HTH araC/xylS-type" evidence="4">
    <location>
        <begin position="161"/>
        <end position="259"/>
    </location>
</feature>
<dbReference type="Gene3D" id="2.60.120.280">
    <property type="entry name" value="Regulatory protein AraC"/>
    <property type="match status" value="1"/>
</dbReference>
<dbReference type="AlphaFoldDB" id="A0A9X1WSJ1"/>
<dbReference type="GO" id="GO:0043565">
    <property type="term" value="F:sequence-specific DNA binding"/>
    <property type="evidence" value="ECO:0007669"/>
    <property type="project" value="InterPro"/>
</dbReference>